<proteinExistence type="predicted"/>
<name>A0AAD5IVU3_ACENE</name>
<comment type="caution">
    <text evidence="2">The sequence shown here is derived from an EMBL/GenBank/DDBJ whole genome shotgun (WGS) entry which is preliminary data.</text>
</comment>
<sequence>MISRKDCHDWPTATSSGTGGVVGERRELKKSYVLGFYFFVENSIVIANGSMLNQISFFLGDSPPGLCASSNLSSGCKRPWSEYFSGHLAGVGGSDAHQAKSSYAPPAPEIRS</sequence>
<gene>
    <name evidence="2" type="ORF">LWI28_024887</name>
</gene>
<organism evidence="2 3">
    <name type="scientific">Acer negundo</name>
    <name type="common">Box elder</name>
    <dbReference type="NCBI Taxonomy" id="4023"/>
    <lineage>
        <taxon>Eukaryota</taxon>
        <taxon>Viridiplantae</taxon>
        <taxon>Streptophyta</taxon>
        <taxon>Embryophyta</taxon>
        <taxon>Tracheophyta</taxon>
        <taxon>Spermatophyta</taxon>
        <taxon>Magnoliopsida</taxon>
        <taxon>eudicotyledons</taxon>
        <taxon>Gunneridae</taxon>
        <taxon>Pentapetalae</taxon>
        <taxon>rosids</taxon>
        <taxon>malvids</taxon>
        <taxon>Sapindales</taxon>
        <taxon>Sapindaceae</taxon>
        <taxon>Hippocastanoideae</taxon>
        <taxon>Acereae</taxon>
        <taxon>Acer</taxon>
    </lineage>
</organism>
<feature type="region of interest" description="Disordered" evidence="1">
    <location>
        <begin position="93"/>
        <end position="112"/>
    </location>
</feature>
<dbReference type="EMBL" id="JAJSOW010000102">
    <property type="protein sequence ID" value="KAI9178298.1"/>
    <property type="molecule type" value="Genomic_DNA"/>
</dbReference>
<reference evidence="2" key="1">
    <citation type="journal article" date="2022" name="Plant J.">
        <title>Strategies of tolerance reflected in two North American maple genomes.</title>
        <authorList>
            <person name="McEvoy S.L."/>
            <person name="Sezen U.U."/>
            <person name="Trouern-Trend A."/>
            <person name="McMahon S.M."/>
            <person name="Schaberg P.G."/>
            <person name="Yang J."/>
            <person name="Wegrzyn J.L."/>
            <person name="Swenson N.G."/>
        </authorList>
    </citation>
    <scope>NUCLEOTIDE SEQUENCE</scope>
    <source>
        <strain evidence="2">91603</strain>
    </source>
</reference>
<keyword evidence="3" id="KW-1185">Reference proteome</keyword>
<reference evidence="2" key="2">
    <citation type="submission" date="2023-02" db="EMBL/GenBank/DDBJ databases">
        <authorList>
            <person name="Swenson N.G."/>
            <person name="Wegrzyn J.L."/>
            <person name="Mcevoy S.L."/>
        </authorList>
    </citation>
    <scope>NUCLEOTIDE SEQUENCE</scope>
    <source>
        <strain evidence="2">91603</strain>
        <tissue evidence="2">Leaf</tissue>
    </source>
</reference>
<evidence type="ECO:0000313" key="3">
    <source>
        <dbReference type="Proteomes" id="UP001064489"/>
    </source>
</evidence>
<protein>
    <submittedName>
        <fullName evidence="2">Uncharacterized protein</fullName>
    </submittedName>
</protein>
<accession>A0AAD5IVU3</accession>
<evidence type="ECO:0000313" key="2">
    <source>
        <dbReference type="EMBL" id="KAI9178298.1"/>
    </source>
</evidence>
<dbReference type="Proteomes" id="UP001064489">
    <property type="component" value="Chromosome 5"/>
</dbReference>
<dbReference type="AlphaFoldDB" id="A0AAD5IVU3"/>
<evidence type="ECO:0000256" key="1">
    <source>
        <dbReference type="SAM" id="MobiDB-lite"/>
    </source>
</evidence>